<evidence type="ECO:0000313" key="10">
    <source>
        <dbReference type="Proteomes" id="UP000886824"/>
    </source>
</evidence>
<evidence type="ECO:0000256" key="1">
    <source>
        <dbReference type="ARBA" id="ARBA00007452"/>
    </source>
</evidence>
<evidence type="ECO:0000313" key="9">
    <source>
        <dbReference type="EMBL" id="HIY73614.1"/>
    </source>
</evidence>
<dbReference type="SUPFAM" id="SSF50249">
    <property type="entry name" value="Nucleic acid-binding proteins"/>
    <property type="match status" value="1"/>
</dbReference>
<dbReference type="PANTHER" id="PTHR33991">
    <property type="entry name" value="DNA REPAIR PROTEIN RECO"/>
    <property type="match status" value="1"/>
</dbReference>
<dbReference type="GO" id="GO:0006310">
    <property type="term" value="P:DNA recombination"/>
    <property type="evidence" value="ECO:0007669"/>
    <property type="project" value="UniProtKB-UniRule"/>
</dbReference>
<keyword evidence="5 7" id="KW-0234">DNA repair</keyword>
<evidence type="ECO:0000256" key="4">
    <source>
        <dbReference type="ARBA" id="ARBA00023172"/>
    </source>
</evidence>
<name>A0A9D1Z412_9FIRM</name>
<feature type="domain" description="DNA replication/recombination mediator RecO N-terminal" evidence="8">
    <location>
        <begin position="1"/>
        <end position="78"/>
    </location>
</feature>
<dbReference type="GO" id="GO:0006302">
    <property type="term" value="P:double-strand break repair"/>
    <property type="evidence" value="ECO:0007669"/>
    <property type="project" value="TreeGrafter"/>
</dbReference>
<evidence type="ECO:0000256" key="5">
    <source>
        <dbReference type="ARBA" id="ARBA00023204"/>
    </source>
</evidence>
<evidence type="ECO:0000256" key="2">
    <source>
        <dbReference type="ARBA" id="ARBA00021310"/>
    </source>
</evidence>
<dbReference type="AlphaFoldDB" id="A0A9D1Z412"/>
<comment type="similarity">
    <text evidence="1 7">Belongs to the RecO family.</text>
</comment>
<evidence type="ECO:0000259" key="8">
    <source>
        <dbReference type="Pfam" id="PF11967"/>
    </source>
</evidence>
<dbReference type="InterPro" id="IPR003717">
    <property type="entry name" value="RecO"/>
</dbReference>
<dbReference type="Proteomes" id="UP000886824">
    <property type="component" value="Unassembled WGS sequence"/>
</dbReference>
<dbReference type="Gene3D" id="1.20.1440.120">
    <property type="entry name" value="Recombination protein O, C-terminal domain"/>
    <property type="match status" value="1"/>
</dbReference>
<comment type="caution">
    <text evidence="9">The sequence shown here is derived from an EMBL/GenBank/DDBJ whole genome shotgun (WGS) entry which is preliminary data.</text>
</comment>
<keyword evidence="3 7" id="KW-0227">DNA damage</keyword>
<dbReference type="PANTHER" id="PTHR33991:SF1">
    <property type="entry name" value="DNA REPAIR PROTEIN RECO"/>
    <property type="match status" value="1"/>
</dbReference>
<evidence type="ECO:0000256" key="6">
    <source>
        <dbReference type="ARBA" id="ARBA00033409"/>
    </source>
</evidence>
<keyword evidence="4 7" id="KW-0233">DNA recombination</keyword>
<protein>
    <recommendedName>
        <fullName evidence="2 7">DNA repair protein RecO</fullName>
    </recommendedName>
    <alternativeName>
        <fullName evidence="6 7">Recombination protein O</fullName>
    </alternativeName>
</protein>
<dbReference type="InterPro" id="IPR042242">
    <property type="entry name" value="RecO_C"/>
</dbReference>
<comment type="function">
    <text evidence="7">Involved in DNA repair and RecF pathway recombination.</text>
</comment>
<reference evidence="9" key="2">
    <citation type="submission" date="2021-04" db="EMBL/GenBank/DDBJ databases">
        <authorList>
            <person name="Gilroy R."/>
        </authorList>
    </citation>
    <scope>NUCLEOTIDE SEQUENCE</scope>
    <source>
        <strain evidence="9">CHK33-7979</strain>
    </source>
</reference>
<dbReference type="NCBIfam" id="TIGR00613">
    <property type="entry name" value="reco"/>
    <property type="match status" value="1"/>
</dbReference>
<organism evidence="9 10">
    <name type="scientific">Candidatus Intestinimonas merdavium</name>
    <dbReference type="NCBI Taxonomy" id="2838622"/>
    <lineage>
        <taxon>Bacteria</taxon>
        <taxon>Bacillati</taxon>
        <taxon>Bacillota</taxon>
        <taxon>Clostridia</taxon>
        <taxon>Eubacteriales</taxon>
        <taxon>Intestinimonas</taxon>
    </lineage>
</organism>
<reference evidence="9" key="1">
    <citation type="journal article" date="2021" name="PeerJ">
        <title>Extensive microbial diversity within the chicken gut microbiome revealed by metagenomics and culture.</title>
        <authorList>
            <person name="Gilroy R."/>
            <person name="Ravi A."/>
            <person name="Getino M."/>
            <person name="Pursley I."/>
            <person name="Horton D.L."/>
            <person name="Alikhan N.F."/>
            <person name="Baker D."/>
            <person name="Gharbi K."/>
            <person name="Hall N."/>
            <person name="Watson M."/>
            <person name="Adriaenssens E.M."/>
            <person name="Foster-Nyarko E."/>
            <person name="Jarju S."/>
            <person name="Secka A."/>
            <person name="Antonio M."/>
            <person name="Oren A."/>
            <person name="Chaudhuri R.R."/>
            <person name="La Ragione R."/>
            <person name="Hildebrand F."/>
            <person name="Pallen M.J."/>
        </authorList>
    </citation>
    <scope>NUCLEOTIDE SEQUENCE</scope>
    <source>
        <strain evidence="9">CHK33-7979</strain>
    </source>
</reference>
<accession>A0A9D1Z412</accession>
<dbReference type="Gene3D" id="6.20.220.20">
    <property type="entry name" value="Recombination protein O, zinc-binding domain"/>
    <property type="match status" value="1"/>
</dbReference>
<dbReference type="EMBL" id="DXCX01000068">
    <property type="protein sequence ID" value="HIY73614.1"/>
    <property type="molecule type" value="Genomic_DNA"/>
</dbReference>
<sequence length="252" mass="27768">MYIKTQGLVLRETNYKEADKILTVLTREGGKQTVKARGCRRRNSPLAAAAQLLVWSDMTLFEYRDKRTLNEAEPLELFWGLRADVEKLALGGYFAEVAEAVAEEGRPDQALLSLVLNSLYALDKLNKPLPLVKAAFELKLLCVAGYEPLLDACAVCGALEPKEPRLDLAEGVLHCAACGLGDGAGRTLDESSLAAMRHVVYGDPKRLFSFPMDAPGMARMSTACEDFLRTQLDRGFRTLDFYHRLTDGGPTP</sequence>
<dbReference type="HAMAP" id="MF_00201">
    <property type="entry name" value="RecO"/>
    <property type="match status" value="1"/>
</dbReference>
<dbReference type="GO" id="GO:0043590">
    <property type="term" value="C:bacterial nucleoid"/>
    <property type="evidence" value="ECO:0007669"/>
    <property type="project" value="TreeGrafter"/>
</dbReference>
<evidence type="ECO:0000256" key="7">
    <source>
        <dbReference type="HAMAP-Rule" id="MF_00201"/>
    </source>
</evidence>
<dbReference type="InterPro" id="IPR012340">
    <property type="entry name" value="NA-bd_OB-fold"/>
</dbReference>
<dbReference type="InterPro" id="IPR037278">
    <property type="entry name" value="ARFGAP/RecO"/>
</dbReference>
<dbReference type="Pfam" id="PF11967">
    <property type="entry name" value="RecO_N"/>
    <property type="match status" value="1"/>
</dbReference>
<proteinExistence type="inferred from homology"/>
<gene>
    <name evidence="7 9" type="primary">recO</name>
    <name evidence="9" type="ORF">H9826_06550</name>
</gene>
<dbReference type="InterPro" id="IPR022572">
    <property type="entry name" value="DNA_rep/recomb_RecO_N"/>
</dbReference>
<dbReference type="Pfam" id="PF02565">
    <property type="entry name" value="RecO_C"/>
    <property type="match status" value="1"/>
</dbReference>
<evidence type="ECO:0000256" key="3">
    <source>
        <dbReference type="ARBA" id="ARBA00022763"/>
    </source>
</evidence>
<dbReference type="SUPFAM" id="SSF57863">
    <property type="entry name" value="ArfGap/RecO-like zinc finger"/>
    <property type="match status" value="1"/>
</dbReference>
<dbReference type="Gene3D" id="2.40.50.140">
    <property type="entry name" value="Nucleic acid-binding proteins"/>
    <property type="match status" value="1"/>
</dbReference>